<dbReference type="PROSITE" id="PS00460">
    <property type="entry name" value="GLUTATHIONE_PEROXID_1"/>
    <property type="match status" value="1"/>
</dbReference>
<dbReference type="AlphaFoldDB" id="A0A4Y8IKH5"/>
<evidence type="ECO:0000256" key="3">
    <source>
        <dbReference type="ARBA" id="ARBA00023002"/>
    </source>
</evidence>
<dbReference type="InterPro" id="IPR029759">
    <property type="entry name" value="GPX_AS"/>
</dbReference>
<dbReference type="InterPro" id="IPR036249">
    <property type="entry name" value="Thioredoxin-like_sf"/>
</dbReference>
<dbReference type="PRINTS" id="PR01011">
    <property type="entry name" value="GLUTPROXDASE"/>
</dbReference>
<feature type="active site" evidence="4">
    <location>
        <position position="35"/>
    </location>
</feature>
<protein>
    <recommendedName>
        <fullName evidence="5">Glutathione peroxidase</fullName>
    </recommendedName>
</protein>
<dbReference type="SUPFAM" id="SSF52833">
    <property type="entry name" value="Thioredoxin-like"/>
    <property type="match status" value="1"/>
</dbReference>
<dbReference type="PANTHER" id="PTHR11592:SF78">
    <property type="entry name" value="GLUTATHIONE PEROXIDASE"/>
    <property type="match status" value="1"/>
</dbReference>
<dbReference type="OrthoDB" id="9789406at2"/>
<evidence type="ECO:0000256" key="4">
    <source>
        <dbReference type="PIRSR" id="PIRSR000303-1"/>
    </source>
</evidence>
<sequence length="160" mass="18506">MSLYDVDVNTSGGQIKSMSDYKGHILLIVNTASKCGFTPQFEGLQELYEEYNGEDFYVLGFPCDQFMNQEFENQDEIMDFCQTNYGVTFPMFQKVDVKGENQSPLFEFLTEQKKGFLGGEIKWNFTKFLVDREGRVLRRYAPQATPQKIRNDIDQLIKGS</sequence>
<dbReference type="Pfam" id="PF00255">
    <property type="entry name" value="GSHPx"/>
    <property type="match status" value="1"/>
</dbReference>
<accession>A0A4Y8IKH5</accession>
<name>A0A4Y8IKH5_9BACI</name>
<dbReference type="CDD" id="cd00340">
    <property type="entry name" value="GSH_Peroxidase"/>
    <property type="match status" value="1"/>
</dbReference>
<dbReference type="FunFam" id="3.40.30.10:FF:000010">
    <property type="entry name" value="Glutathione peroxidase"/>
    <property type="match status" value="1"/>
</dbReference>
<organism evidence="6 7">
    <name type="scientific">Filobacillus milosensis</name>
    <dbReference type="NCBI Taxonomy" id="94137"/>
    <lineage>
        <taxon>Bacteria</taxon>
        <taxon>Bacillati</taxon>
        <taxon>Bacillota</taxon>
        <taxon>Bacilli</taxon>
        <taxon>Bacillales</taxon>
        <taxon>Bacillaceae</taxon>
        <taxon>Filobacillus</taxon>
    </lineage>
</organism>
<proteinExistence type="inferred from homology"/>
<dbReference type="PROSITE" id="PS51355">
    <property type="entry name" value="GLUTATHIONE_PEROXID_3"/>
    <property type="match status" value="1"/>
</dbReference>
<dbReference type="GO" id="GO:0034599">
    <property type="term" value="P:cellular response to oxidative stress"/>
    <property type="evidence" value="ECO:0007669"/>
    <property type="project" value="TreeGrafter"/>
</dbReference>
<dbReference type="GO" id="GO:0004601">
    <property type="term" value="F:peroxidase activity"/>
    <property type="evidence" value="ECO:0007669"/>
    <property type="project" value="UniProtKB-KW"/>
</dbReference>
<dbReference type="InterPro" id="IPR000889">
    <property type="entry name" value="Glutathione_peroxidase"/>
</dbReference>
<evidence type="ECO:0000313" key="7">
    <source>
        <dbReference type="Proteomes" id="UP000297975"/>
    </source>
</evidence>
<comment type="similarity">
    <text evidence="1 5">Belongs to the glutathione peroxidase family.</text>
</comment>
<dbReference type="Proteomes" id="UP000297975">
    <property type="component" value="Unassembled WGS sequence"/>
</dbReference>
<evidence type="ECO:0000313" key="6">
    <source>
        <dbReference type="EMBL" id="TFB14079.1"/>
    </source>
</evidence>
<dbReference type="Gene3D" id="3.40.30.10">
    <property type="entry name" value="Glutaredoxin"/>
    <property type="match status" value="1"/>
</dbReference>
<evidence type="ECO:0000256" key="1">
    <source>
        <dbReference type="ARBA" id="ARBA00006926"/>
    </source>
</evidence>
<dbReference type="EMBL" id="SOPW01000020">
    <property type="protein sequence ID" value="TFB14079.1"/>
    <property type="molecule type" value="Genomic_DNA"/>
</dbReference>
<dbReference type="RefSeq" id="WP_134341286.1">
    <property type="nucleotide sequence ID" value="NZ_SOPW01000020.1"/>
</dbReference>
<comment type="caution">
    <text evidence="6">The sequence shown here is derived from an EMBL/GenBank/DDBJ whole genome shotgun (WGS) entry which is preliminary data.</text>
</comment>
<evidence type="ECO:0000256" key="2">
    <source>
        <dbReference type="ARBA" id="ARBA00022559"/>
    </source>
</evidence>
<dbReference type="PANTHER" id="PTHR11592">
    <property type="entry name" value="GLUTATHIONE PEROXIDASE"/>
    <property type="match status" value="1"/>
</dbReference>
<evidence type="ECO:0000256" key="5">
    <source>
        <dbReference type="RuleBase" id="RU000499"/>
    </source>
</evidence>
<keyword evidence="3 5" id="KW-0560">Oxidoreductase</keyword>
<dbReference type="PIRSF" id="PIRSF000303">
    <property type="entry name" value="Glutathion_perox"/>
    <property type="match status" value="1"/>
</dbReference>
<reference evidence="6 7" key="1">
    <citation type="submission" date="2019-03" db="EMBL/GenBank/DDBJ databases">
        <authorList>
            <person name="He R.-H."/>
        </authorList>
    </citation>
    <scope>NUCLEOTIDE SEQUENCE [LARGE SCALE GENOMIC DNA]</scope>
    <source>
        <strain evidence="7">SH 714</strain>
    </source>
</reference>
<gene>
    <name evidence="6" type="ORF">E3U55_14970</name>
</gene>
<keyword evidence="2 5" id="KW-0575">Peroxidase</keyword>
<keyword evidence="7" id="KW-1185">Reference proteome</keyword>